<evidence type="ECO:0000313" key="2">
    <source>
        <dbReference type="Proteomes" id="UP000545286"/>
    </source>
</evidence>
<evidence type="ECO:0000313" key="1">
    <source>
        <dbReference type="EMBL" id="MBB2956970.1"/>
    </source>
</evidence>
<organism evidence="1 2">
    <name type="scientific">Pseudoclavibacter helvolus</name>
    <dbReference type="NCBI Taxonomy" id="255205"/>
    <lineage>
        <taxon>Bacteria</taxon>
        <taxon>Bacillati</taxon>
        <taxon>Actinomycetota</taxon>
        <taxon>Actinomycetes</taxon>
        <taxon>Micrococcales</taxon>
        <taxon>Microbacteriaceae</taxon>
        <taxon>Pseudoclavibacter</taxon>
    </lineage>
</organism>
<dbReference type="Proteomes" id="UP000545286">
    <property type="component" value="Unassembled WGS sequence"/>
</dbReference>
<dbReference type="RefSeq" id="WP_183623442.1">
    <property type="nucleotide sequence ID" value="NZ_JACHWJ010000001.1"/>
</dbReference>
<accession>A0A7W4UM41</accession>
<protein>
    <recommendedName>
        <fullName evidence="3">Tail terminator</fullName>
    </recommendedName>
</protein>
<keyword evidence="2" id="KW-1185">Reference proteome</keyword>
<comment type="caution">
    <text evidence="1">The sequence shown here is derived from an EMBL/GenBank/DDBJ whole genome shotgun (WGS) entry which is preliminary data.</text>
</comment>
<reference evidence="1 2" key="1">
    <citation type="submission" date="2020-08" db="EMBL/GenBank/DDBJ databases">
        <title>Sequencing the genomes of 1000 actinobacteria strains.</title>
        <authorList>
            <person name="Klenk H.-P."/>
        </authorList>
    </citation>
    <scope>NUCLEOTIDE SEQUENCE [LARGE SCALE GENOMIC DNA]</scope>
    <source>
        <strain evidence="1 2">DSM 20419</strain>
    </source>
</reference>
<sequence length="132" mass="14711">MARITPPDLELWLANTGRDEFPRAEFDNKFPESEWPELLVVVRDDSGAKTSPVSFQRTVGFTVVGGTRTNDKPVNDLARELIAFYSDPNLAYLEGPVAAINDDDVRGPMKVRETQDRARSYFTVGYSVVGSL</sequence>
<evidence type="ECO:0008006" key="3">
    <source>
        <dbReference type="Google" id="ProtNLM"/>
    </source>
</evidence>
<dbReference type="EMBL" id="JACHWJ010000001">
    <property type="protein sequence ID" value="MBB2956970.1"/>
    <property type="molecule type" value="Genomic_DNA"/>
</dbReference>
<dbReference type="AlphaFoldDB" id="A0A7W4UM41"/>
<proteinExistence type="predicted"/>
<name>A0A7W4UM41_9MICO</name>
<gene>
    <name evidence="1" type="ORF">FHX72_001082</name>
</gene>